<reference evidence="8" key="1">
    <citation type="submission" date="2016-10" db="EMBL/GenBank/DDBJ databases">
        <authorList>
            <person name="Varghese N."/>
            <person name="Submissions S."/>
        </authorList>
    </citation>
    <scope>NUCLEOTIDE SEQUENCE [LARGE SCALE GENOMIC DNA]</scope>
    <source>
        <strain evidence="8">DSM 25575</strain>
    </source>
</reference>
<gene>
    <name evidence="7" type="ORF">SAMN05421594_1136</name>
</gene>
<feature type="transmembrane region" description="Helical" evidence="5">
    <location>
        <begin position="132"/>
        <end position="149"/>
    </location>
</feature>
<evidence type="ECO:0000256" key="4">
    <source>
        <dbReference type="ARBA" id="ARBA00023136"/>
    </source>
</evidence>
<feature type="transmembrane region" description="Helical" evidence="5">
    <location>
        <begin position="368"/>
        <end position="385"/>
    </location>
</feature>
<feature type="transmembrane region" description="Helical" evidence="5">
    <location>
        <begin position="161"/>
        <end position="185"/>
    </location>
</feature>
<dbReference type="GO" id="GO:0016874">
    <property type="term" value="F:ligase activity"/>
    <property type="evidence" value="ECO:0007669"/>
    <property type="project" value="UniProtKB-KW"/>
</dbReference>
<organism evidence="7 8">
    <name type="scientific">Chryseobacterium oleae</name>
    <dbReference type="NCBI Taxonomy" id="491207"/>
    <lineage>
        <taxon>Bacteria</taxon>
        <taxon>Pseudomonadati</taxon>
        <taxon>Bacteroidota</taxon>
        <taxon>Flavobacteriia</taxon>
        <taxon>Flavobacteriales</taxon>
        <taxon>Weeksellaceae</taxon>
        <taxon>Chryseobacterium group</taxon>
        <taxon>Chryseobacterium</taxon>
    </lineage>
</organism>
<dbReference type="AlphaFoldDB" id="A0A1I4WF33"/>
<comment type="subcellular location">
    <subcellularLocation>
        <location evidence="1">Membrane</location>
        <topology evidence="1">Multi-pass membrane protein</topology>
    </subcellularLocation>
</comment>
<keyword evidence="3 5" id="KW-1133">Transmembrane helix</keyword>
<dbReference type="PANTHER" id="PTHR37422:SF13">
    <property type="entry name" value="LIPOPOLYSACCHARIDE BIOSYNTHESIS PROTEIN PA4999-RELATED"/>
    <property type="match status" value="1"/>
</dbReference>
<dbReference type="PANTHER" id="PTHR37422">
    <property type="entry name" value="TEICHURONIC ACID BIOSYNTHESIS PROTEIN TUAE"/>
    <property type="match status" value="1"/>
</dbReference>
<feature type="transmembrane region" description="Helical" evidence="5">
    <location>
        <begin position="65"/>
        <end position="84"/>
    </location>
</feature>
<evidence type="ECO:0000313" key="8">
    <source>
        <dbReference type="Proteomes" id="UP000198769"/>
    </source>
</evidence>
<accession>A0A1I4WF33</accession>
<feature type="transmembrane region" description="Helical" evidence="5">
    <location>
        <begin position="342"/>
        <end position="362"/>
    </location>
</feature>
<feature type="transmembrane region" description="Helical" evidence="5">
    <location>
        <begin position="100"/>
        <end position="120"/>
    </location>
</feature>
<evidence type="ECO:0000256" key="2">
    <source>
        <dbReference type="ARBA" id="ARBA00022692"/>
    </source>
</evidence>
<feature type="transmembrane region" description="Helical" evidence="5">
    <location>
        <begin position="35"/>
        <end position="53"/>
    </location>
</feature>
<feature type="transmembrane region" description="Helical" evidence="5">
    <location>
        <begin position="197"/>
        <end position="226"/>
    </location>
</feature>
<proteinExistence type="predicted"/>
<dbReference type="InterPro" id="IPR051533">
    <property type="entry name" value="WaaL-like"/>
</dbReference>
<evidence type="ECO:0000259" key="6">
    <source>
        <dbReference type="Pfam" id="PF04932"/>
    </source>
</evidence>
<dbReference type="Pfam" id="PF04932">
    <property type="entry name" value="Wzy_C"/>
    <property type="match status" value="1"/>
</dbReference>
<dbReference type="Proteomes" id="UP000198769">
    <property type="component" value="Unassembled WGS sequence"/>
</dbReference>
<evidence type="ECO:0000256" key="1">
    <source>
        <dbReference type="ARBA" id="ARBA00004141"/>
    </source>
</evidence>
<feature type="transmembrane region" description="Helical" evidence="5">
    <location>
        <begin position="7"/>
        <end position="29"/>
    </location>
</feature>
<feature type="transmembrane region" description="Helical" evidence="5">
    <location>
        <begin position="307"/>
        <end position="327"/>
    </location>
</feature>
<evidence type="ECO:0000256" key="5">
    <source>
        <dbReference type="SAM" id="Phobius"/>
    </source>
</evidence>
<sequence length="402" mass="47462">MLRKNNIEFFFVFLITFGYIFFYSFAVPFNIPNHYFIVPFRIIIFSTALYIIYKNFENIKKRRSTIFFICLFWLLYLFKTYYSFSHYTFVTRTKNLESEIYIRIICLNMIPFLALVSINFSKEMVEKLTNVIFNFLLIMLGCSFLYVILETHIFSRSSGIFVSYYINTGHYGLSLIILSVFYYFLSPSKKIKPILGAGLGLFTLLISSARSPMLAGAVLVIIMFFYINKLKYWLLLAAFILVFIISIYYLRYSTLSTEYIVRIYDAIFEGNAYGRSYYLSKGWEIFESNPLFGGPTLFKDTMYPHNIFVEVLMSMGIAGFIVLGLYFKDLAKFRLRYIKENIYYLPYFLFFVQYLVLVQTSYCIFANIEFWCFSAVIISIILFCYDEEIKSYDSRGNTTGDH</sequence>
<dbReference type="GO" id="GO:0016020">
    <property type="term" value="C:membrane"/>
    <property type="evidence" value="ECO:0007669"/>
    <property type="project" value="UniProtKB-SubCell"/>
</dbReference>
<keyword evidence="8" id="KW-1185">Reference proteome</keyword>
<keyword evidence="4 5" id="KW-0472">Membrane</keyword>
<dbReference type="EMBL" id="FOVD01000001">
    <property type="protein sequence ID" value="SFN11892.1"/>
    <property type="molecule type" value="Genomic_DNA"/>
</dbReference>
<keyword evidence="7" id="KW-0436">Ligase</keyword>
<feature type="transmembrane region" description="Helical" evidence="5">
    <location>
        <begin position="232"/>
        <end position="250"/>
    </location>
</feature>
<dbReference type="InterPro" id="IPR007016">
    <property type="entry name" value="O-antigen_ligase-rel_domated"/>
</dbReference>
<evidence type="ECO:0000256" key="3">
    <source>
        <dbReference type="ARBA" id="ARBA00022989"/>
    </source>
</evidence>
<protein>
    <submittedName>
        <fullName evidence="7">O-Antigen ligase</fullName>
    </submittedName>
</protein>
<evidence type="ECO:0000313" key="7">
    <source>
        <dbReference type="EMBL" id="SFN11892.1"/>
    </source>
</evidence>
<feature type="domain" description="O-antigen ligase-related" evidence="6">
    <location>
        <begin position="197"/>
        <end position="323"/>
    </location>
</feature>
<keyword evidence="2 5" id="KW-0812">Transmembrane</keyword>
<name>A0A1I4WF33_CHROL</name>